<dbReference type="InterPro" id="IPR038279">
    <property type="entry name" value="Ndc10_dom2_sf"/>
</dbReference>
<dbReference type="GO" id="GO:0016020">
    <property type="term" value="C:membrane"/>
    <property type="evidence" value="ECO:0007669"/>
    <property type="project" value="UniProtKB-SubCell"/>
</dbReference>
<evidence type="ECO:0000313" key="9">
    <source>
        <dbReference type="Proteomes" id="UP000078561"/>
    </source>
</evidence>
<dbReference type="PANTHER" id="PTHR13439:SF72">
    <property type="entry name" value="TLC DOMAIN-CONTAINING PROTEIN"/>
    <property type="match status" value="1"/>
</dbReference>
<dbReference type="GO" id="GO:0005783">
    <property type="term" value="C:endoplasmic reticulum"/>
    <property type="evidence" value="ECO:0007669"/>
    <property type="project" value="TreeGrafter"/>
</dbReference>
<feature type="transmembrane region" description="Helical" evidence="6">
    <location>
        <begin position="87"/>
        <end position="107"/>
    </location>
</feature>
<feature type="transmembrane region" description="Helical" evidence="6">
    <location>
        <begin position="175"/>
        <end position="192"/>
    </location>
</feature>
<dbReference type="STRING" id="4829.A0A168MNW2"/>
<dbReference type="InterPro" id="IPR050846">
    <property type="entry name" value="TLCD"/>
</dbReference>
<evidence type="ECO:0000256" key="4">
    <source>
        <dbReference type="ARBA" id="ARBA00023136"/>
    </source>
</evidence>
<gene>
    <name evidence="8" type="primary">ABSGL_04477.1 scaffold 5475</name>
</gene>
<dbReference type="AlphaFoldDB" id="A0A168MNW2"/>
<evidence type="ECO:0000256" key="2">
    <source>
        <dbReference type="ARBA" id="ARBA00022692"/>
    </source>
</evidence>
<evidence type="ECO:0000256" key="3">
    <source>
        <dbReference type="ARBA" id="ARBA00022989"/>
    </source>
</evidence>
<feature type="transmembrane region" description="Helical" evidence="6">
    <location>
        <begin position="146"/>
        <end position="163"/>
    </location>
</feature>
<proteinExistence type="predicted"/>
<reference evidence="8" key="1">
    <citation type="submission" date="2016-04" db="EMBL/GenBank/DDBJ databases">
        <authorList>
            <person name="Evans L.H."/>
            <person name="Alamgir A."/>
            <person name="Owens N."/>
            <person name="Weber N.D."/>
            <person name="Virtaneva K."/>
            <person name="Barbian K."/>
            <person name="Babar A."/>
            <person name="Rosenke K."/>
        </authorList>
    </citation>
    <scope>NUCLEOTIDE SEQUENCE [LARGE SCALE GENOMIC DNA]</scope>
    <source>
        <strain evidence="8">CBS 101.48</strain>
    </source>
</reference>
<dbReference type="InterPro" id="IPR031872">
    <property type="entry name" value="NDC10_II"/>
</dbReference>
<feature type="transmembrane region" description="Helical" evidence="6">
    <location>
        <begin position="55"/>
        <end position="75"/>
    </location>
</feature>
<evidence type="ECO:0000256" key="1">
    <source>
        <dbReference type="ARBA" id="ARBA00004141"/>
    </source>
</evidence>
<dbReference type="Pfam" id="PF16787">
    <property type="entry name" value="NDC10_II"/>
    <property type="match status" value="1"/>
</dbReference>
<protein>
    <recommendedName>
        <fullName evidence="7">TLC domain-containing protein</fullName>
    </recommendedName>
</protein>
<keyword evidence="9" id="KW-1185">Reference proteome</keyword>
<dbReference type="InterPro" id="IPR006634">
    <property type="entry name" value="TLC-dom"/>
</dbReference>
<evidence type="ECO:0000259" key="7">
    <source>
        <dbReference type="PROSITE" id="PS50922"/>
    </source>
</evidence>
<dbReference type="OrthoDB" id="341353at2759"/>
<evidence type="ECO:0000313" key="8">
    <source>
        <dbReference type="EMBL" id="SAL98906.1"/>
    </source>
</evidence>
<feature type="domain" description="TLC" evidence="7">
    <location>
        <begin position="48"/>
        <end position="231"/>
    </location>
</feature>
<accession>A0A168MNW2</accession>
<dbReference type="EMBL" id="LT552383">
    <property type="protein sequence ID" value="SAL98906.1"/>
    <property type="molecule type" value="Genomic_DNA"/>
</dbReference>
<dbReference type="Proteomes" id="UP000078561">
    <property type="component" value="Unassembled WGS sequence"/>
</dbReference>
<dbReference type="GO" id="GO:0055088">
    <property type="term" value="P:lipid homeostasis"/>
    <property type="evidence" value="ECO:0007669"/>
    <property type="project" value="TreeGrafter"/>
</dbReference>
<feature type="transmembrane region" description="Helical" evidence="6">
    <location>
        <begin position="23"/>
        <end position="43"/>
    </location>
</feature>
<evidence type="ECO:0000256" key="6">
    <source>
        <dbReference type="SAM" id="Phobius"/>
    </source>
</evidence>
<dbReference type="GO" id="GO:0003677">
    <property type="term" value="F:DNA binding"/>
    <property type="evidence" value="ECO:0007669"/>
    <property type="project" value="InterPro"/>
</dbReference>
<comment type="subcellular location">
    <subcellularLocation>
        <location evidence="1">Membrane</location>
        <topology evidence="1">Multi-pass membrane protein</topology>
    </subcellularLocation>
</comment>
<organism evidence="8">
    <name type="scientific">Absidia glauca</name>
    <name type="common">Pin mould</name>
    <dbReference type="NCBI Taxonomy" id="4829"/>
    <lineage>
        <taxon>Eukaryota</taxon>
        <taxon>Fungi</taxon>
        <taxon>Fungi incertae sedis</taxon>
        <taxon>Mucoromycota</taxon>
        <taxon>Mucoromycotina</taxon>
        <taxon>Mucoromycetes</taxon>
        <taxon>Mucorales</taxon>
        <taxon>Cunninghamellaceae</taxon>
        <taxon>Absidia</taxon>
    </lineage>
</organism>
<keyword evidence="4 5" id="KW-0472">Membrane</keyword>
<sequence length="384" mass="43457">MTSTTYYHTGTKLTLTQVVTQPVVPLAFGLSLLGLGLYFYTCIRTGLAKTEKQISWLLTFASSVVCTVISLPYYVRFWRSGWDMQLLGLDSSVHTLLVCFFITYLVLDLSLGSMYYKSRITIATGWIHHSIYIVILFWLMRSRSSSFFTVNAILELPTVILAVGSMRASWRSDFLFALSFFALRLVYHAWMITSVKQHHRIESLWLVAVLVFPLHVYWFHGIVQLQWKRLKVAIVGAPEKTCEKITQEDVALSKAAALAVYHSQQCYHRAGNQSLHRNGLALLAGNRSARPYLLPGIRSNKKTHINYGSLARMAGNVCANVDQIRRQGQWNNTTINGAYLTNLPRELMQSMAGFPTYGRFFYLARAALNPSTSLCEKLFPAIGE</sequence>
<dbReference type="Gene3D" id="1.10.443.20">
    <property type="entry name" value="Centromere DNA-binding protein complex CBF3 subunit, domain 2"/>
    <property type="match status" value="1"/>
</dbReference>
<keyword evidence="3 6" id="KW-1133">Transmembrane helix</keyword>
<dbReference type="PANTHER" id="PTHR13439">
    <property type="entry name" value="CT120 PROTEIN"/>
    <property type="match status" value="1"/>
</dbReference>
<feature type="transmembrane region" description="Helical" evidence="6">
    <location>
        <begin position="204"/>
        <end position="223"/>
    </location>
</feature>
<evidence type="ECO:0000256" key="5">
    <source>
        <dbReference type="PROSITE-ProRule" id="PRU00205"/>
    </source>
</evidence>
<feature type="transmembrane region" description="Helical" evidence="6">
    <location>
        <begin position="119"/>
        <end position="140"/>
    </location>
</feature>
<keyword evidence="2 5" id="KW-0812">Transmembrane</keyword>
<name>A0A168MNW2_ABSGL</name>
<dbReference type="InParanoid" id="A0A168MNW2"/>
<dbReference type="PROSITE" id="PS50922">
    <property type="entry name" value="TLC"/>
    <property type="match status" value="1"/>
</dbReference>